<protein>
    <submittedName>
        <fullName evidence="1">Type IV toxin-antitoxin system AbiEi family antitoxin domain-containing protein</fullName>
    </submittedName>
</protein>
<sequence length="309" mass="35503">MSQKQATALPQLGTLWRTQQLNELGLSSRAIGALVRQGDLLRVRQGCYIRRAAWDKQPDDVRGKQLIHAHAHGTLTTSNGGYVYSHTSAARLHGLFLWNVDQTIHVALPSNPSSERLGKDVRGHKLRLTPSQITTVEYLKVTDLERTTVDCARTLNYRQALIIMDHALRLGADKHLMHAHANSLSGRRGVRTLQRCLANADPLSESPGETLTRELLARLKLPMPAAQVEVQSRIGRHRMDFAWKKEKVALEFDGEVKYFRYERTDRVIFEERRREKALVEDGWSFIRVEWRDLFQEQEFKARVLKALRR</sequence>
<gene>
    <name evidence="1" type="ORF">V3C41_04140</name>
</gene>
<dbReference type="EMBL" id="JBBMFV010000004">
    <property type="protein sequence ID" value="MEO3940253.1"/>
    <property type="molecule type" value="Genomic_DNA"/>
</dbReference>
<reference evidence="1 2" key="1">
    <citation type="journal article" date="2024" name="Appl. Microbiol. Biotechnol.">
        <title>Biosynthetic gene clusters with biotechnological applications in novel Antarctic isolates from Actinomycetota.</title>
        <authorList>
            <person name="Bruna P."/>
            <person name="Nunez-Montero K."/>
            <person name="Contreras M.J."/>
            <person name="Leal K."/>
            <person name="Garcia M."/>
            <person name="Abanto M."/>
            <person name="Barrientos L."/>
        </authorList>
    </citation>
    <scope>NUCLEOTIDE SEQUENCE [LARGE SCALE GENOMIC DNA]</scope>
    <source>
        <strain evidence="1 2">Se16.17</strain>
    </source>
</reference>
<accession>A0ABV0GNY0</accession>
<proteinExistence type="predicted"/>
<keyword evidence="2" id="KW-1185">Reference proteome</keyword>
<dbReference type="Proteomes" id="UP001448614">
    <property type="component" value="Unassembled WGS sequence"/>
</dbReference>
<evidence type="ECO:0000313" key="2">
    <source>
        <dbReference type="Proteomes" id="UP001448614"/>
    </source>
</evidence>
<evidence type="ECO:0000313" key="1">
    <source>
        <dbReference type="EMBL" id="MEO3940253.1"/>
    </source>
</evidence>
<dbReference type="RefSeq" id="WP_026541884.1">
    <property type="nucleotide sequence ID" value="NZ_JBBMFV010000004.1"/>
</dbReference>
<name>A0ABV0GNY0_PAENI</name>
<dbReference type="Gene3D" id="3.40.960.10">
    <property type="entry name" value="VSR Endonuclease"/>
    <property type="match status" value="1"/>
</dbReference>
<comment type="caution">
    <text evidence="1">The sequence shown here is derived from an EMBL/GenBank/DDBJ whole genome shotgun (WGS) entry which is preliminary data.</text>
</comment>
<organism evidence="1 2">
    <name type="scientific">Paenarthrobacter nicotinovorans</name>
    <name type="common">Arthrobacter nicotinovorans</name>
    <dbReference type="NCBI Taxonomy" id="29320"/>
    <lineage>
        <taxon>Bacteria</taxon>
        <taxon>Bacillati</taxon>
        <taxon>Actinomycetota</taxon>
        <taxon>Actinomycetes</taxon>
        <taxon>Micrococcales</taxon>
        <taxon>Micrococcaceae</taxon>
        <taxon>Paenarthrobacter</taxon>
    </lineage>
</organism>